<reference evidence="1 2" key="2">
    <citation type="submission" date="2018-11" db="EMBL/GenBank/DDBJ databases">
        <authorList>
            <consortium name="Pathogen Informatics"/>
        </authorList>
    </citation>
    <scope>NUCLEOTIDE SEQUENCE [LARGE SCALE GENOMIC DNA]</scope>
</reference>
<evidence type="ECO:0000313" key="3">
    <source>
        <dbReference type="WBParaSite" id="BPAG_0000046501-mRNA-1"/>
    </source>
</evidence>
<evidence type="ECO:0000313" key="2">
    <source>
        <dbReference type="Proteomes" id="UP000278627"/>
    </source>
</evidence>
<reference evidence="3" key="1">
    <citation type="submission" date="2017-02" db="UniProtKB">
        <authorList>
            <consortium name="WormBaseParasite"/>
        </authorList>
    </citation>
    <scope>IDENTIFICATION</scope>
</reference>
<accession>A0A0N4SXP9</accession>
<evidence type="ECO:0000313" key="1">
    <source>
        <dbReference type="EMBL" id="VDN81652.1"/>
    </source>
</evidence>
<gene>
    <name evidence="1" type="ORF">BPAG_LOCUS466</name>
</gene>
<sequence length="90" mass="10806">MFNCGRRKFIDMRSEQVKSFADEVRRLCYALRFRTNNSQLYTGWTVPDVQELMRKKGTEKDTEEERRTLTPFSILFKTTFVCLSLYSFDQ</sequence>
<proteinExistence type="predicted"/>
<dbReference type="Proteomes" id="UP000278627">
    <property type="component" value="Unassembled WGS sequence"/>
</dbReference>
<organism evidence="3">
    <name type="scientific">Brugia pahangi</name>
    <name type="common">Filarial nematode worm</name>
    <dbReference type="NCBI Taxonomy" id="6280"/>
    <lineage>
        <taxon>Eukaryota</taxon>
        <taxon>Metazoa</taxon>
        <taxon>Ecdysozoa</taxon>
        <taxon>Nematoda</taxon>
        <taxon>Chromadorea</taxon>
        <taxon>Rhabditida</taxon>
        <taxon>Spirurina</taxon>
        <taxon>Spiruromorpha</taxon>
        <taxon>Filarioidea</taxon>
        <taxon>Onchocercidae</taxon>
        <taxon>Brugia</taxon>
    </lineage>
</organism>
<keyword evidence="2" id="KW-1185">Reference proteome</keyword>
<dbReference type="EMBL" id="UZAD01000020">
    <property type="protein sequence ID" value="VDN81652.1"/>
    <property type="molecule type" value="Genomic_DNA"/>
</dbReference>
<name>A0A0N4SXP9_BRUPA</name>
<protein>
    <submittedName>
        <fullName evidence="3">HTH La-type RNA-binding domain-containing protein</fullName>
    </submittedName>
</protein>
<dbReference type="WBParaSite" id="BPAG_0000046501-mRNA-1">
    <property type="protein sequence ID" value="BPAG_0000046501-mRNA-1"/>
    <property type="gene ID" value="BPAG_0000046501"/>
</dbReference>
<dbReference type="AlphaFoldDB" id="A0A0N4SXP9"/>